<gene>
    <name evidence="1" type="ORF">AB4Y32_29515</name>
</gene>
<sequence>MTRSRIIVEIDTLALDGFDARQCRALADALGRALTLRFAAEPARAYRNAAVDALAARPLEVNARSAPAALGGALAERVWRSIGETQASAPARARATPDRRR</sequence>
<organism evidence="1 2">
    <name type="scientific">Paraburkholderia phymatum</name>
    <dbReference type="NCBI Taxonomy" id="148447"/>
    <lineage>
        <taxon>Bacteria</taxon>
        <taxon>Pseudomonadati</taxon>
        <taxon>Pseudomonadota</taxon>
        <taxon>Betaproteobacteria</taxon>
        <taxon>Burkholderiales</taxon>
        <taxon>Burkholderiaceae</taxon>
        <taxon>Paraburkholderia</taxon>
    </lineage>
</organism>
<protein>
    <submittedName>
        <fullName evidence="1">Uncharacterized protein</fullName>
    </submittedName>
</protein>
<dbReference type="Proteomes" id="UP001558850">
    <property type="component" value="Unassembled WGS sequence"/>
</dbReference>
<evidence type="ECO:0000313" key="2">
    <source>
        <dbReference type="Proteomes" id="UP001558850"/>
    </source>
</evidence>
<evidence type="ECO:0000313" key="1">
    <source>
        <dbReference type="EMBL" id="MEX3935883.1"/>
    </source>
</evidence>
<dbReference type="EMBL" id="JBFRCH010000024">
    <property type="protein sequence ID" value="MEX3935883.1"/>
    <property type="molecule type" value="Genomic_DNA"/>
</dbReference>
<accession>A0ACC6U851</accession>
<comment type="caution">
    <text evidence="1">The sequence shown here is derived from an EMBL/GenBank/DDBJ whole genome shotgun (WGS) entry which is preliminary data.</text>
</comment>
<reference evidence="1" key="1">
    <citation type="submission" date="2024-07" db="EMBL/GenBank/DDBJ databases">
        <title>A survey of Mimosa microsymbionts across Brazilian biomes reveals a high diversity of Paraburkholderia nodulating endemic species, but also that Cupriavidus is common as a symbiont of widespread species.</title>
        <authorList>
            <person name="Rouws L."/>
            <person name="Barauna A."/>
            <person name="Beukes C."/>
            <person name="Rouws J.R.C."/>
            <person name="De Faria S.M."/>
            <person name="Gross E."/>
            <person name="Bueno Dos Reis Junior F."/>
            <person name="Simon M.F."/>
            <person name="Maluk M."/>
            <person name="Odee D.W."/>
            <person name="Kenicer G."/>
            <person name="Young J.P.W."/>
            <person name="Reis V.M."/>
            <person name="Zilli J."/>
            <person name="James E.K."/>
        </authorList>
    </citation>
    <scope>NUCLEOTIDE SEQUENCE</scope>
    <source>
        <strain evidence="1">EG181B</strain>
    </source>
</reference>
<name>A0ACC6U851_9BURK</name>
<keyword evidence="2" id="KW-1185">Reference proteome</keyword>
<proteinExistence type="predicted"/>